<organism evidence="1">
    <name type="scientific">Anguilla anguilla</name>
    <name type="common">European freshwater eel</name>
    <name type="synonym">Muraena anguilla</name>
    <dbReference type="NCBI Taxonomy" id="7936"/>
    <lineage>
        <taxon>Eukaryota</taxon>
        <taxon>Metazoa</taxon>
        <taxon>Chordata</taxon>
        <taxon>Craniata</taxon>
        <taxon>Vertebrata</taxon>
        <taxon>Euteleostomi</taxon>
        <taxon>Actinopterygii</taxon>
        <taxon>Neopterygii</taxon>
        <taxon>Teleostei</taxon>
        <taxon>Anguilliformes</taxon>
        <taxon>Anguillidae</taxon>
        <taxon>Anguilla</taxon>
    </lineage>
</organism>
<accession>A0A0E9VBJ7</accession>
<name>A0A0E9VBJ7_ANGAN</name>
<dbReference type="AlphaFoldDB" id="A0A0E9VBJ7"/>
<reference evidence="1" key="2">
    <citation type="journal article" date="2015" name="Fish Shellfish Immunol.">
        <title>Early steps in the European eel (Anguilla anguilla)-Vibrio vulnificus interaction in the gills: Role of the RtxA13 toxin.</title>
        <authorList>
            <person name="Callol A."/>
            <person name="Pajuelo D."/>
            <person name="Ebbesson L."/>
            <person name="Teles M."/>
            <person name="MacKenzie S."/>
            <person name="Amaro C."/>
        </authorList>
    </citation>
    <scope>NUCLEOTIDE SEQUENCE</scope>
</reference>
<sequence>MVHVGITTLFIHYRGGILNWTLIEHFGYSAVS</sequence>
<reference evidence="1" key="1">
    <citation type="submission" date="2014-11" db="EMBL/GenBank/DDBJ databases">
        <authorList>
            <person name="Amaro Gonzalez C."/>
        </authorList>
    </citation>
    <scope>NUCLEOTIDE SEQUENCE</scope>
</reference>
<proteinExistence type="predicted"/>
<protein>
    <submittedName>
        <fullName evidence="1">Uncharacterized protein</fullName>
    </submittedName>
</protein>
<evidence type="ECO:0000313" key="1">
    <source>
        <dbReference type="EMBL" id="JAH75422.1"/>
    </source>
</evidence>
<dbReference type="EMBL" id="GBXM01033155">
    <property type="protein sequence ID" value="JAH75422.1"/>
    <property type="molecule type" value="Transcribed_RNA"/>
</dbReference>